<reference evidence="4" key="1">
    <citation type="submission" date="2021-04" db="EMBL/GenBank/DDBJ databases">
        <authorList>
            <consortium name="Molecular Ecology Group"/>
        </authorList>
    </citation>
    <scope>NUCLEOTIDE SEQUENCE</scope>
</reference>
<dbReference type="PANTHER" id="PTHR17357:SF0">
    <property type="entry name" value="GANGLIOSIDE GM2 ACTIVATOR"/>
    <property type="match status" value="1"/>
</dbReference>
<dbReference type="Pfam" id="PF02221">
    <property type="entry name" value="E1_DerP2_DerF2"/>
    <property type="match status" value="1"/>
</dbReference>
<dbReference type="InterPro" id="IPR028996">
    <property type="entry name" value="GM2-AP"/>
</dbReference>
<dbReference type="GO" id="GO:0006689">
    <property type="term" value="P:ganglioside catabolic process"/>
    <property type="evidence" value="ECO:0007669"/>
    <property type="project" value="InterPro"/>
</dbReference>
<dbReference type="SUPFAM" id="SSF63707">
    <property type="entry name" value="Ganglioside M2 (gm2) activator"/>
    <property type="match status" value="1"/>
</dbReference>
<feature type="signal peptide" evidence="2">
    <location>
        <begin position="1"/>
        <end position="21"/>
    </location>
</feature>
<dbReference type="EMBL" id="CAJHNH020000162">
    <property type="protein sequence ID" value="CAG5115764.1"/>
    <property type="molecule type" value="Genomic_DNA"/>
</dbReference>
<comment type="caution">
    <text evidence="4">The sequence shown here is derived from an EMBL/GenBank/DDBJ whole genome shotgun (WGS) entry which is preliminary data.</text>
</comment>
<feature type="chain" id="PRO_5035942083" description="MD-2-related lipid-recognition domain-containing protein" evidence="2">
    <location>
        <begin position="22"/>
        <end position="241"/>
    </location>
</feature>
<evidence type="ECO:0000259" key="3">
    <source>
        <dbReference type="SMART" id="SM00737"/>
    </source>
</evidence>
<dbReference type="GO" id="GO:0005319">
    <property type="term" value="F:lipid transporter activity"/>
    <property type="evidence" value="ECO:0007669"/>
    <property type="project" value="TreeGrafter"/>
</dbReference>
<keyword evidence="1 2" id="KW-0732">Signal</keyword>
<dbReference type="Proteomes" id="UP000678393">
    <property type="component" value="Unassembled WGS sequence"/>
</dbReference>
<gene>
    <name evidence="4" type="ORF">CUNI_LOCUS1322</name>
</gene>
<keyword evidence="5" id="KW-1185">Reference proteome</keyword>
<dbReference type="Gene3D" id="2.70.220.10">
    <property type="entry name" value="Ganglioside GM2 activator"/>
    <property type="match status" value="1"/>
</dbReference>
<evidence type="ECO:0000313" key="5">
    <source>
        <dbReference type="Proteomes" id="UP000678393"/>
    </source>
</evidence>
<evidence type="ECO:0000256" key="1">
    <source>
        <dbReference type="ARBA" id="ARBA00022729"/>
    </source>
</evidence>
<feature type="domain" description="MD-2-related lipid-recognition" evidence="3">
    <location>
        <begin position="94"/>
        <end position="235"/>
    </location>
</feature>
<evidence type="ECO:0000256" key="2">
    <source>
        <dbReference type="SAM" id="SignalP"/>
    </source>
</evidence>
<evidence type="ECO:0000313" key="4">
    <source>
        <dbReference type="EMBL" id="CAG5115764.1"/>
    </source>
</evidence>
<dbReference type="PANTHER" id="PTHR17357">
    <property type="entry name" value="GM2 GANGLIOSIDE ACTIVATOR PROTEIN"/>
    <property type="match status" value="1"/>
</dbReference>
<name>A0A8S3YGR6_9EUPU</name>
<protein>
    <recommendedName>
        <fullName evidence="3">MD-2-related lipid-recognition domain-containing protein</fullName>
    </recommendedName>
</protein>
<dbReference type="OrthoDB" id="6409159at2759"/>
<dbReference type="GO" id="GO:0009898">
    <property type="term" value="C:cytoplasmic side of plasma membrane"/>
    <property type="evidence" value="ECO:0007669"/>
    <property type="project" value="TreeGrafter"/>
</dbReference>
<accession>A0A8S3YGR6</accession>
<proteinExistence type="predicted"/>
<organism evidence="4 5">
    <name type="scientific">Candidula unifasciata</name>
    <dbReference type="NCBI Taxonomy" id="100452"/>
    <lineage>
        <taxon>Eukaryota</taxon>
        <taxon>Metazoa</taxon>
        <taxon>Spiralia</taxon>
        <taxon>Lophotrochozoa</taxon>
        <taxon>Mollusca</taxon>
        <taxon>Gastropoda</taxon>
        <taxon>Heterobranchia</taxon>
        <taxon>Euthyneura</taxon>
        <taxon>Panpulmonata</taxon>
        <taxon>Eupulmonata</taxon>
        <taxon>Stylommatophora</taxon>
        <taxon>Helicina</taxon>
        <taxon>Helicoidea</taxon>
        <taxon>Geomitridae</taxon>
        <taxon>Candidula</taxon>
    </lineage>
</organism>
<dbReference type="InterPro" id="IPR003172">
    <property type="entry name" value="ML_dom"/>
</dbReference>
<dbReference type="GO" id="GO:0008047">
    <property type="term" value="F:enzyme activator activity"/>
    <property type="evidence" value="ECO:0007669"/>
    <property type="project" value="InterPro"/>
</dbReference>
<sequence length="241" mass="26904">MFASDFVIFASFGVLCTLALSVRDGENVKRMQVLKYNSKTNRNNINIKQVVESQSAVNDSQLYSHKNVPLLQFMRDNFKALSWNTKTQVNSFIWKNCGSSSDLLVVNALSVTPDPVSLPGTIGLKFDVTIQETFTAPLKLAVVLKKYEEFFWLTIPCIDDMGSCTYDDICPKLAKITCPKQFGTTIPCKCPFTKGRYSLPSSSFTVPVHVPAGKYLVQARLSYGSKAVNCIEITSTLLRWQ</sequence>
<dbReference type="SMART" id="SM00737">
    <property type="entry name" value="ML"/>
    <property type="match status" value="1"/>
</dbReference>
<dbReference type="AlphaFoldDB" id="A0A8S3YGR6"/>
<dbReference type="InterPro" id="IPR036846">
    <property type="entry name" value="GM2-AP_sf"/>
</dbReference>